<evidence type="ECO:0000313" key="3">
    <source>
        <dbReference type="Proteomes" id="UP000613401"/>
    </source>
</evidence>
<organism evidence="2 3">
    <name type="scientific">Colletotrichum gloeosporioides</name>
    <name type="common">Anthracnose fungus</name>
    <name type="synonym">Glomerella cingulata</name>
    <dbReference type="NCBI Taxonomy" id="474922"/>
    <lineage>
        <taxon>Eukaryota</taxon>
        <taxon>Fungi</taxon>
        <taxon>Dikarya</taxon>
        <taxon>Ascomycota</taxon>
        <taxon>Pezizomycotina</taxon>
        <taxon>Sordariomycetes</taxon>
        <taxon>Hypocreomycetidae</taxon>
        <taxon>Glomerellales</taxon>
        <taxon>Glomerellaceae</taxon>
        <taxon>Colletotrichum</taxon>
        <taxon>Colletotrichum gloeosporioides species complex</taxon>
    </lineage>
</organism>
<dbReference type="AlphaFoldDB" id="A0A8H4C641"/>
<evidence type="ECO:0000256" key="1">
    <source>
        <dbReference type="SAM" id="Coils"/>
    </source>
</evidence>
<accession>A0A8H4C641</accession>
<keyword evidence="1" id="KW-0175">Coiled coil</keyword>
<evidence type="ECO:0000313" key="2">
    <source>
        <dbReference type="EMBL" id="KAF3798084.1"/>
    </source>
</evidence>
<dbReference type="GeneID" id="69011144"/>
<keyword evidence="3" id="KW-1185">Reference proteome</keyword>
<dbReference type="EMBL" id="WVTB01000103">
    <property type="protein sequence ID" value="KAF3798084.1"/>
    <property type="molecule type" value="Genomic_DNA"/>
</dbReference>
<reference evidence="2" key="1">
    <citation type="journal article" date="2020" name="Phytopathology">
        <title>Genome sequence and comparative analysis of Colletotrichum gloeosporioides isolated from Liriodendron leaves.</title>
        <authorList>
            <person name="Fu F.F."/>
            <person name="Hao Z."/>
            <person name="Wang P."/>
            <person name="Lu Y."/>
            <person name="Xue L.J."/>
            <person name="Wei G."/>
            <person name="Tian Y."/>
            <person name="Baishi H."/>
            <person name="Xu H."/>
            <person name="Shi J."/>
            <person name="Cheng T."/>
            <person name="Wang G."/>
            <person name="Yi Y."/>
            <person name="Chen J."/>
        </authorList>
    </citation>
    <scope>NUCLEOTIDE SEQUENCE</scope>
    <source>
        <strain evidence="2">Lc1</strain>
    </source>
</reference>
<feature type="coiled-coil region" evidence="1">
    <location>
        <begin position="155"/>
        <end position="182"/>
    </location>
</feature>
<comment type="caution">
    <text evidence="2">The sequence shown here is derived from an EMBL/GenBank/DDBJ whole genome shotgun (WGS) entry which is preliminary data.</text>
</comment>
<gene>
    <name evidence="2" type="ORF">GCG54_00003988</name>
</gene>
<proteinExistence type="predicted"/>
<dbReference type="Proteomes" id="UP000613401">
    <property type="component" value="Unassembled WGS sequence"/>
</dbReference>
<dbReference type="RefSeq" id="XP_045257244.1">
    <property type="nucleotide sequence ID" value="XM_045404044.1"/>
</dbReference>
<sequence>MENSRITTSSTGQYDLLLAMSQDSINEALKAMWDVEGDNIAKISIDGNEYGIVARIEATIEAPNIQVIADGTGRGTVLFRLTFSTDSKAFLWNTKTKGSEEINITGYYIAFKVDIGERNMSNRTQPGSVNLLTPFTALNDIHAEVLRLNTKLGDSDVKSEAKKKYQEELEKAEMTIKRFGDQAGDFSIQRLFLDLATADISSLPASEISLGSMTPAQVTTFSVLLQQWLTENKSSGHTTLGYGLSIDKDKAKSYKVADILMPTWVEMQTYPYKASATDQPILGWTGDAARNCLTYCNMTENRLVSGERLLAWSGNFTTIDRDKERRVDGSAVIRRALFLDKFVLPMLHQYNDDMQIVASSMELLRDGPAGQRRFHWKYASFLGKNPQHTQYTDSYYNFRENQKDANLNQTTGRLFYEEARSRGYLGISHADGVSWSWSQNCDTGEKKEADDWTSPISWQDHFSGRNTSFSAVDIVPIPGQGRIRIQGYSEAKVTYGGEYTRLIQANLVYDGKITYVVYWQVDIVLESTQDKGITTKFENQHVFSFEDIRETGNNDGTSAISFVDTLKNNVEGMLNKKESIYKAINDSLVATGKFTHPAAGEFNLKDPMFNRQGDLLMTAQYIAPKKGSLQFSMPAIGAEVKQRDPTVDNSVKAVGDAIAELGKKGGK</sequence>
<reference evidence="2" key="2">
    <citation type="submission" date="2020-03" db="EMBL/GenBank/DDBJ databases">
        <authorList>
            <person name="Fu F.-F."/>
            <person name="Chen J."/>
        </authorList>
    </citation>
    <scope>NUCLEOTIDE SEQUENCE</scope>
    <source>
        <strain evidence="2">Lc1</strain>
    </source>
</reference>
<name>A0A8H4C641_COLGL</name>
<protein>
    <submittedName>
        <fullName evidence="2">Uncharacterized protein</fullName>
    </submittedName>
</protein>